<dbReference type="SUPFAM" id="SSF53756">
    <property type="entry name" value="UDP-Glycosyltransferase/glycogen phosphorylase"/>
    <property type="match status" value="1"/>
</dbReference>
<dbReference type="GO" id="GO:0016740">
    <property type="term" value="F:transferase activity"/>
    <property type="evidence" value="ECO:0007669"/>
    <property type="project" value="UniProtKB-KW"/>
</dbReference>
<proteinExistence type="predicted"/>
<gene>
    <name evidence="1" type="ORF">G1H11_11495</name>
</gene>
<keyword evidence="1" id="KW-0808">Transferase</keyword>
<dbReference type="Gene3D" id="3.40.50.2000">
    <property type="entry name" value="Glycogen Phosphorylase B"/>
    <property type="match status" value="1"/>
</dbReference>
<dbReference type="EMBL" id="JAAGOB010000005">
    <property type="protein sequence ID" value="NED95933.1"/>
    <property type="molecule type" value="Genomic_DNA"/>
</dbReference>
<evidence type="ECO:0000313" key="2">
    <source>
        <dbReference type="Proteomes" id="UP000469185"/>
    </source>
</evidence>
<dbReference type="RefSeq" id="WP_163818830.1">
    <property type="nucleotide sequence ID" value="NZ_JAAGOB010000005.1"/>
</dbReference>
<dbReference type="Proteomes" id="UP000469185">
    <property type="component" value="Unassembled WGS sequence"/>
</dbReference>
<organism evidence="1 2">
    <name type="scientific">Phytoactinopolyspora alkaliphila</name>
    <dbReference type="NCBI Taxonomy" id="1783498"/>
    <lineage>
        <taxon>Bacteria</taxon>
        <taxon>Bacillati</taxon>
        <taxon>Actinomycetota</taxon>
        <taxon>Actinomycetes</taxon>
        <taxon>Jiangellales</taxon>
        <taxon>Jiangellaceae</taxon>
        <taxon>Phytoactinopolyspora</taxon>
    </lineage>
</organism>
<reference evidence="1 2" key="1">
    <citation type="submission" date="2020-02" db="EMBL/GenBank/DDBJ databases">
        <authorList>
            <person name="Li X.-J."/>
            <person name="Feng X.-M."/>
        </authorList>
    </citation>
    <scope>NUCLEOTIDE SEQUENCE [LARGE SCALE GENOMIC DNA]</scope>
    <source>
        <strain evidence="1 2">CGMCC 4.7225</strain>
    </source>
</reference>
<accession>A0A6N9YLQ7</accession>
<name>A0A6N9YLQ7_9ACTN</name>
<evidence type="ECO:0000313" key="1">
    <source>
        <dbReference type="EMBL" id="NED95933.1"/>
    </source>
</evidence>
<sequence length="329" mass="36119">MRIFLWHLHGSWTTAFIQGQHEYLIPVSPDRGSDGRGRARTYAWPESAAEVPLGELSNRDVDVVVLQRPHEVELVRTWLRRDPGRDVSAVYLEHNTPPGGFTTVHPMADQRAVPIVHVTHFNELIWDNGAAPTIVIDHGIIDPGHQYTGERAAAGVVVNEPVRRGRAVGTDLLPMLAEAVPIDVFGMGVDLLPEALSFPAGKCTPIPDLPQEEMHAQLAQRRVYVHTHRWTSLGLSLLEAMHLGMPVVVLGCTEAPMAVPPEAGCVTTDPARLYAAAARFLDDPDAAHAAGRVAREVARARYNLDRFLKDWDRVLHDAVDTGRHGSGHG</sequence>
<protein>
    <submittedName>
        <fullName evidence="1">Glycosyltransferase</fullName>
    </submittedName>
</protein>
<dbReference type="Pfam" id="PF13692">
    <property type="entry name" value="Glyco_trans_1_4"/>
    <property type="match status" value="1"/>
</dbReference>
<dbReference type="AlphaFoldDB" id="A0A6N9YLQ7"/>
<keyword evidence="2" id="KW-1185">Reference proteome</keyword>
<comment type="caution">
    <text evidence="1">The sequence shown here is derived from an EMBL/GenBank/DDBJ whole genome shotgun (WGS) entry which is preliminary data.</text>
</comment>